<accession>A0A1H1DRT0</accession>
<protein>
    <recommendedName>
        <fullName evidence="2">Dermonecrotic toxin N-terminal domain-containing protein</fullName>
    </recommendedName>
</protein>
<organism evidence="4 6">
    <name type="scientific">Pseudomonas grimontii</name>
    <dbReference type="NCBI Taxonomy" id="129847"/>
    <lineage>
        <taxon>Bacteria</taxon>
        <taxon>Pseudomonadati</taxon>
        <taxon>Pseudomonadota</taxon>
        <taxon>Gammaproteobacteria</taxon>
        <taxon>Pseudomonadales</taxon>
        <taxon>Pseudomonadaceae</taxon>
        <taxon>Pseudomonas</taxon>
    </lineage>
</organism>
<dbReference type="EMBL" id="VFES01000003">
    <property type="protein sequence ID" value="TWR68331.1"/>
    <property type="molecule type" value="Genomic_DNA"/>
</dbReference>
<dbReference type="Pfam" id="PF20178">
    <property type="entry name" value="ToxA_N"/>
    <property type="match status" value="1"/>
</dbReference>
<evidence type="ECO:0000313" key="6">
    <source>
        <dbReference type="Proteomes" id="UP000317267"/>
    </source>
</evidence>
<keyword evidence="5" id="KW-1185">Reference proteome</keyword>
<dbReference type="InterPro" id="IPR046673">
    <property type="entry name" value="ToxA_N"/>
</dbReference>
<proteinExistence type="predicted"/>
<comment type="caution">
    <text evidence="4">The sequence shown here is derived from an EMBL/GenBank/DDBJ whole genome shotgun (WGS) entry which is preliminary data.</text>
</comment>
<dbReference type="Proteomes" id="UP000198740">
    <property type="component" value="Unassembled WGS sequence"/>
</dbReference>
<feature type="region of interest" description="Disordered" evidence="1">
    <location>
        <begin position="1246"/>
        <end position="1266"/>
    </location>
</feature>
<evidence type="ECO:0000259" key="2">
    <source>
        <dbReference type="Pfam" id="PF20178"/>
    </source>
</evidence>
<dbReference type="EMBL" id="FNKM01000002">
    <property type="protein sequence ID" value="SDQ78576.1"/>
    <property type="molecule type" value="Genomic_DNA"/>
</dbReference>
<dbReference type="Proteomes" id="UP000317267">
    <property type="component" value="Unassembled WGS sequence"/>
</dbReference>
<reference evidence="3 5" key="1">
    <citation type="submission" date="2016-10" db="EMBL/GenBank/DDBJ databases">
        <authorList>
            <person name="Varghese N."/>
            <person name="Submissions S."/>
        </authorList>
    </citation>
    <scope>NUCLEOTIDE SEQUENCE [LARGE SCALE GENOMIC DNA]</scope>
    <source>
        <strain evidence="3 5">BS2976</strain>
    </source>
</reference>
<evidence type="ECO:0000256" key="1">
    <source>
        <dbReference type="SAM" id="MobiDB-lite"/>
    </source>
</evidence>
<name>A0A1H1DRT0_9PSED</name>
<dbReference type="RefSeq" id="WP_090401382.1">
    <property type="nucleotide sequence ID" value="NZ_FNKM01000002.1"/>
</dbReference>
<evidence type="ECO:0000313" key="5">
    <source>
        <dbReference type="Proteomes" id="UP000198740"/>
    </source>
</evidence>
<gene>
    <name evidence="4" type="ORF">FIV39_07530</name>
    <name evidence="3" type="ORF">SAMN04490186_1946</name>
</gene>
<feature type="domain" description="Dermonecrotic toxin N-terminal" evidence="2">
    <location>
        <begin position="385"/>
        <end position="634"/>
    </location>
</feature>
<sequence length="1539" mass="172819">MPTDSPNSPALANNRPPSTYELLTQLTTGPSTREVATAILRSVLKEQYPTLNIDPDLAMVVTPRRVVTADSVQAIQPYAESLTSVLARQTLAVKPVVYLDGEHFLSLQPDAQPAVHLPVKIDGIARLINELAGLLFTAFQEEQLNYWNTSSNNNGPRWQALSHSLRKVWNLTTKDDWDAHDCSMARNLFHFPDKTERQAQDLYKSRAYLIGIELRQGDQPAHSSMTGMAVLIGEHDRRSLILTHSVVNGYEKFDSLEQLGEQLPAWLNLQQSDMTLQWRLYEPSGNFFDHQACTLIELQIEAIDDLGMVDAGRPSETSLPRPTMTRIIPGIEELNDDTLSSIRQIHSQLPDWMAGASDRDVSLYSRYVIDLAELQTQNHGRTFGDDIPPIRDYSREQLRARIPAEKKGFHLNLDKVEISIESPVVWGTFVFPVANDITRRSLIDLALDNLTGLPTGQASVHYNGGPAPQWLSFNYLKGIIEALDIGEHYPALIKQKLLTDPIQSKTRQMLYANQLRGQLPLMALQLKIQHKNGFNDLGYRYVAAVMQYHPHDRQVDGQEINIRPLAFVPTLRTTPGQDVVTNMFVIGPKDHRAGPCVLYRPLLEPTLTQYASRQNLIYAIKHQPELRESVLAWLPEQARFNYAQYVFPGKLPSPWTVAQALVEPETLVQMSGPLALSDEALGNDILAALFMANANAMVELATRQSVSNAQKRWDTLRQAGWRIFNAALPFFGRTVGMAAWIWQIMDDLQEVTEDAQTDYQATSWAAEADLLLNLGMALVLHVALRHPPTDVQRSKPSAEHPPVLTDEPEKPPRPRPTITVNRQPDLPGGERAPTGAGRLNISGAINRTPSSLAATLDSFNIDKPAGLGAQTKTPGAHLHLYPLTGKWYAPVAQRWFEVRLDDNDAVVIVDPLNPLRTGPLLLSNLAGQWFVDVRLRLRGGGFRNRRRAAQAQTPSRIQTLRNQITQFNTAENRQQQSMHDAYVALGTDAAPSTEERRQAYGGQVDNRLAEYEVPIRQLRALEIIDTVPDYQREMISYLNKQILLTRSVIDNRLPSFRSLLTTTLESLEQPALDDPQAQAASALVMSNMTLELIQRLEYVDSRFKELEGLGPEGAAVIQATMRLLPGITLPDLKAYRISLARYLCVTPGSDEAFTNARSQLNEIVEGVDVHLQSLLDILGTKADSTLDERIDALNSLLEQFAISDQRMLDLHAEQPQQVMREPLESLRQQVDEFSQRAAHNLAQLLKERKALEPKPGSSKTAQTPRRKIIKTRFNSVVVGEPRQTDSTLVDVKEPLTGRVIATFHEKTPGVWVERQRSETRAPQSADLETSITAGRNVLREEPAATLRTLGHSRKPGRIPVEIEEMFHQYAARLERAVVTIEAALTRLNLTESDRPSAATLNRQLSVAAERLYELGTQTRVGMTKQQVPTAARVEWLHGLGQVKITKVVSRRRLKGPGKNYLDEYEVRDHQTHQVLWYAHFHYSSPEAAVEDYVAGHLKTRDQQKLGSLFRHTSLSEREEIAIYRSEISLPLARKLFFAH</sequence>
<feature type="region of interest" description="Disordered" evidence="1">
    <location>
        <begin position="789"/>
        <end position="836"/>
    </location>
</feature>
<reference evidence="4 6" key="2">
    <citation type="submission" date="2019-06" db="EMBL/GenBank/DDBJ databases">
        <title>Pseudomonas bimorpha sp. nov. isolated from bovine raw milk and skim milk concentrate.</title>
        <authorList>
            <person name="Hofmann K."/>
            <person name="Huptas C."/>
            <person name="Doll E."/>
            <person name="Scherer S."/>
            <person name="Wenning M."/>
        </authorList>
    </citation>
    <scope>NUCLEOTIDE SEQUENCE [LARGE SCALE GENOMIC DNA]</scope>
    <source>
        <strain evidence="4 6">DSM 17515</strain>
    </source>
</reference>
<evidence type="ECO:0000313" key="4">
    <source>
        <dbReference type="EMBL" id="TWR68331.1"/>
    </source>
</evidence>
<dbReference type="OrthoDB" id="7003488at2"/>
<evidence type="ECO:0000313" key="3">
    <source>
        <dbReference type="EMBL" id="SDQ78576.1"/>
    </source>
</evidence>